<reference evidence="2" key="1">
    <citation type="submission" date="2018-06" db="EMBL/GenBank/DDBJ databases">
        <authorList>
            <consortium name="Pathogen Informatics"/>
        </authorList>
    </citation>
    <scope>NUCLEOTIDE SEQUENCE [LARGE SCALE GENOMIC DNA]</scope>
    <source>
        <strain evidence="2">NCTC10124</strain>
    </source>
</reference>
<accession>A0A3B0P9X5</accession>
<organism evidence="1 2">
    <name type="scientific">Mycoplasmopsis synoviae</name>
    <name type="common">Mycoplasma synoviae</name>
    <dbReference type="NCBI Taxonomy" id="2109"/>
    <lineage>
        <taxon>Bacteria</taxon>
        <taxon>Bacillati</taxon>
        <taxon>Mycoplasmatota</taxon>
        <taxon>Mycoplasmoidales</taxon>
        <taxon>Metamycoplasmataceae</taxon>
        <taxon>Mycoplasmopsis</taxon>
    </lineage>
</organism>
<evidence type="ECO:0000313" key="1">
    <source>
        <dbReference type="EMBL" id="SYV93349.1"/>
    </source>
</evidence>
<gene>
    <name evidence="1" type="ORF">NCTC10124_01088</name>
</gene>
<dbReference type="AlphaFoldDB" id="A0A3B0P9X5"/>
<sequence length="130" mass="15786">MLGVEKHIFENTSKKYNLFLDSKEKKFEKYIKEFNNNFFSLFFVKELNNLFHNLKFPGFKITKDKLNIFFTTFKLNKLIKNNNFEYKDLIDVFNSSNEDFLIKTKFLTSYIEGKKIIFIDLLEFSPEMNW</sequence>
<evidence type="ECO:0000313" key="2">
    <source>
        <dbReference type="Proteomes" id="UP000259328"/>
    </source>
</evidence>
<dbReference type="EMBL" id="LS991953">
    <property type="protein sequence ID" value="SYV93349.1"/>
    <property type="molecule type" value="Genomic_DNA"/>
</dbReference>
<protein>
    <submittedName>
        <fullName evidence="1">Uncharacterized protein</fullName>
    </submittedName>
</protein>
<feature type="non-terminal residue" evidence="1">
    <location>
        <position position="130"/>
    </location>
</feature>
<name>A0A3B0P9X5_MYCSY</name>
<proteinExistence type="predicted"/>
<dbReference type="Proteomes" id="UP000259328">
    <property type="component" value="Chromosome"/>
</dbReference>